<proteinExistence type="predicted"/>
<keyword evidence="6" id="KW-1185">Reference proteome</keyword>
<dbReference type="GO" id="GO:0003700">
    <property type="term" value="F:DNA-binding transcription factor activity"/>
    <property type="evidence" value="ECO:0007669"/>
    <property type="project" value="InterPro"/>
</dbReference>
<dbReference type="Proteomes" id="UP000192738">
    <property type="component" value="Unassembled WGS sequence"/>
</dbReference>
<evidence type="ECO:0000313" key="5">
    <source>
        <dbReference type="EMBL" id="SMC62592.1"/>
    </source>
</evidence>
<dbReference type="EMBL" id="FWXI01000006">
    <property type="protein sequence ID" value="SMC62592.1"/>
    <property type="molecule type" value="Genomic_DNA"/>
</dbReference>
<dbReference type="STRING" id="112901.SAMN04488500_10626"/>
<sequence>MGTNHLLHDREGIVRGNIFDATVARLRAFIDCGSLSAGDKLPSERELGEQLGVSRSVLREALRVVESQGLITMIQGKGAYVRKPGIRTVIEPVQRLIRNGSITLANLMQARAIIEPEVAKIASLNVTEDQISRLEQDCREMIKYLDFPERYLQADTNFHRGLAEATGNPVLIIMMWPLINLFAGFVPLFYERPGTPQKVFSAHEDLLNALKLHDPEGAEKSMQAHLAEVTEWFGNLAGEKIFNSDEDY</sequence>
<keyword evidence="3" id="KW-0804">Transcription</keyword>
<evidence type="ECO:0000256" key="2">
    <source>
        <dbReference type="ARBA" id="ARBA00023125"/>
    </source>
</evidence>
<evidence type="ECO:0000256" key="3">
    <source>
        <dbReference type="ARBA" id="ARBA00023163"/>
    </source>
</evidence>
<dbReference type="OrthoDB" id="9799482at2"/>
<name>A0A1W2APY5_9FIRM</name>
<dbReference type="Gene3D" id="1.10.10.10">
    <property type="entry name" value="Winged helix-like DNA-binding domain superfamily/Winged helix DNA-binding domain"/>
    <property type="match status" value="1"/>
</dbReference>
<evidence type="ECO:0000256" key="1">
    <source>
        <dbReference type="ARBA" id="ARBA00023015"/>
    </source>
</evidence>
<dbReference type="InterPro" id="IPR036388">
    <property type="entry name" value="WH-like_DNA-bd_sf"/>
</dbReference>
<dbReference type="RefSeq" id="WP_084575250.1">
    <property type="nucleotide sequence ID" value="NZ_CP155572.1"/>
</dbReference>
<reference evidence="5 6" key="1">
    <citation type="submission" date="2017-04" db="EMBL/GenBank/DDBJ databases">
        <authorList>
            <person name="Afonso C.L."/>
            <person name="Miller P.J."/>
            <person name="Scott M.A."/>
            <person name="Spackman E."/>
            <person name="Goraichik I."/>
            <person name="Dimitrov K.M."/>
            <person name="Suarez D.L."/>
            <person name="Swayne D.E."/>
        </authorList>
    </citation>
    <scope>NUCLEOTIDE SEQUENCE [LARGE SCALE GENOMIC DNA]</scope>
    <source>
        <strain evidence="5 6">DSM 5090</strain>
    </source>
</reference>
<feature type="domain" description="HTH gntR-type" evidence="4">
    <location>
        <begin position="16"/>
        <end position="84"/>
    </location>
</feature>
<dbReference type="SMART" id="SM00345">
    <property type="entry name" value="HTH_GNTR"/>
    <property type="match status" value="1"/>
</dbReference>
<dbReference type="SMART" id="SM00895">
    <property type="entry name" value="FCD"/>
    <property type="match status" value="1"/>
</dbReference>
<dbReference type="SUPFAM" id="SSF48008">
    <property type="entry name" value="GntR ligand-binding domain-like"/>
    <property type="match status" value="1"/>
</dbReference>
<dbReference type="PROSITE" id="PS50949">
    <property type="entry name" value="HTH_GNTR"/>
    <property type="match status" value="1"/>
</dbReference>
<dbReference type="PRINTS" id="PR00035">
    <property type="entry name" value="HTHGNTR"/>
</dbReference>
<dbReference type="PANTHER" id="PTHR43537">
    <property type="entry name" value="TRANSCRIPTIONAL REGULATOR, GNTR FAMILY"/>
    <property type="match status" value="1"/>
</dbReference>
<dbReference type="GO" id="GO:0003677">
    <property type="term" value="F:DNA binding"/>
    <property type="evidence" value="ECO:0007669"/>
    <property type="project" value="UniProtKB-KW"/>
</dbReference>
<keyword evidence="1" id="KW-0805">Transcription regulation</keyword>
<protein>
    <submittedName>
        <fullName evidence="5">Transcriptional regulator, GntR family</fullName>
    </submittedName>
</protein>
<dbReference type="InterPro" id="IPR036390">
    <property type="entry name" value="WH_DNA-bd_sf"/>
</dbReference>
<evidence type="ECO:0000259" key="4">
    <source>
        <dbReference type="PROSITE" id="PS50949"/>
    </source>
</evidence>
<dbReference type="Pfam" id="PF07729">
    <property type="entry name" value="FCD"/>
    <property type="match status" value="1"/>
</dbReference>
<dbReference type="Gene3D" id="1.20.120.530">
    <property type="entry name" value="GntR ligand-binding domain-like"/>
    <property type="match status" value="1"/>
</dbReference>
<dbReference type="Pfam" id="PF00392">
    <property type="entry name" value="GntR"/>
    <property type="match status" value="1"/>
</dbReference>
<dbReference type="InterPro" id="IPR008920">
    <property type="entry name" value="TF_FadR/GntR_C"/>
</dbReference>
<dbReference type="PANTHER" id="PTHR43537:SF5">
    <property type="entry name" value="UXU OPERON TRANSCRIPTIONAL REGULATOR"/>
    <property type="match status" value="1"/>
</dbReference>
<accession>A0A1W2APY5</accession>
<dbReference type="InterPro" id="IPR000524">
    <property type="entry name" value="Tscrpt_reg_HTH_GntR"/>
</dbReference>
<dbReference type="InterPro" id="IPR011711">
    <property type="entry name" value="GntR_C"/>
</dbReference>
<dbReference type="SUPFAM" id="SSF46785">
    <property type="entry name" value="Winged helix' DNA-binding domain"/>
    <property type="match status" value="1"/>
</dbReference>
<organism evidence="5 6">
    <name type="scientific">Sporomusa malonica</name>
    <dbReference type="NCBI Taxonomy" id="112901"/>
    <lineage>
        <taxon>Bacteria</taxon>
        <taxon>Bacillati</taxon>
        <taxon>Bacillota</taxon>
        <taxon>Negativicutes</taxon>
        <taxon>Selenomonadales</taxon>
        <taxon>Sporomusaceae</taxon>
        <taxon>Sporomusa</taxon>
    </lineage>
</organism>
<gene>
    <name evidence="5" type="ORF">SAMN04488500_10626</name>
</gene>
<evidence type="ECO:0000313" key="6">
    <source>
        <dbReference type="Proteomes" id="UP000192738"/>
    </source>
</evidence>
<dbReference type="CDD" id="cd07377">
    <property type="entry name" value="WHTH_GntR"/>
    <property type="match status" value="1"/>
</dbReference>
<dbReference type="AlphaFoldDB" id="A0A1W2APY5"/>
<keyword evidence="2" id="KW-0238">DNA-binding</keyword>